<gene>
    <name evidence="1" type="ORF">BUALT_Bualt16G0041800</name>
</gene>
<proteinExistence type="predicted"/>
<dbReference type="Proteomes" id="UP000826271">
    <property type="component" value="Unassembled WGS sequence"/>
</dbReference>
<dbReference type="EMBL" id="WHWC01000016">
    <property type="protein sequence ID" value="KAG8367141.1"/>
    <property type="molecule type" value="Genomic_DNA"/>
</dbReference>
<evidence type="ECO:0000313" key="1">
    <source>
        <dbReference type="EMBL" id="KAG8367141.1"/>
    </source>
</evidence>
<name>A0AAV6WGQ9_9LAMI</name>
<sequence>MAFNQLQNSVKKRRRLADHVASGNGSVEYRASTCHGFAVAARLVPRSHAAVTAVTAAVYVNAAGRV</sequence>
<dbReference type="AlphaFoldDB" id="A0AAV6WGQ9"/>
<reference evidence="1" key="1">
    <citation type="submission" date="2019-10" db="EMBL/GenBank/DDBJ databases">
        <authorList>
            <person name="Zhang R."/>
            <person name="Pan Y."/>
            <person name="Wang J."/>
            <person name="Ma R."/>
            <person name="Yu S."/>
        </authorList>
    </citation>
    <scope>NUCLEOTIDE SEQUENCE</scope>
    <source>
        <strain evidence="1">LA-IB0</strain>
        <tissue evidence="1">Leaf</tissue>
    </source>
</reference>
<keyword evidence="2" id="KW-1185">Reference proteome</keyword>
<protein>
    <submittedName>
        <fullName evidence="1">Uncharacterized protein</fullName>
    </submittedName>
</protein>
<organism evidence="1 2">
    <name type="scientific">Buddleja alternifolia</name>
    <dbReference type="NCBI Taxonomy" id="168488"/>
    <lineage>
        <taxon>Eukaryota</taxon>
        <taxon>Viridiplantae</taxon>
        <taxon>Streptophyta</taxon>
        <taxon>Embryophyta</taxon>
        <taxon>Tracheophyta</taxon>
        <taxon>Spermatophyta</taxon>
        <taxon>Magnoliopsida</taxon>
        <taxon>eudicotyledons</taxon>
        <taxon>Gunneridae</taxon>
        <taxon>Pentapetalae</taxon>
        <taxon>asterids</taxon>
        <taxon>lamiids</taxon>
        <taxon>Lamiales</taxon>
        <taxon>Scrophulariaceae</taxon>
        <taxon>Buddlejeae</taxon>
        <taxon>Buddleja</taxon>
    </lineage>
</organism>
<evidence type="ECO:0000313" key="2">
    <source>
        <dbReference type="Proteomes" id="UP000826271"/>
    </source>
</evidence>
<accession>A0AAV6WGQ9</accession>
<comment type="caution">
    <text evidence="1">The sequence shown here is derived from an EMBL/GenBank/DDBJ whole genome shotgun (WGS) entry which is preliminary data.</text>
</comment>